<sequence length="172" mass="18315">MSLLLVTPPACLPLDLETAKLHARIDGTDRDIILSGSLAAAVAMVEAATRRALIAQGWRQIELAPCASITLARWPVLELLTVGDERGALVEGEDYTVTGRGPDAVSVAPVFGWQGEVVIEYRAGYGESGADVPAPLVSAVALRFVALIDIDQEPACRRAAEALEAPYWVPRL</sequence>
<gene>
    <name evidence="1" type="ORF">C7443_101491</name>
</gene>
<dbReference type="EMBL" id="QGTJ01000001">
    <property type="protein sequence ID" value="PWV66003.1"/>
    <property type="molecule type" value="Genomic_DNA"/>
</dbReference>
<proteinExistence type="predicted"/>
<protein>
    <submittedName>
        <fullName evidence="1">Putative phiE125 gp8 family phage protein</fullName>
    </submittedName>
</protein>
<dbReference type="NCBIfam" id="TIGR02215">
    <property type="entry name" value="phage_chp_gp8"/>
    <property type="match status" value="1"/>
</dbReference>
<name>A0A317N161_9GAMM</name>
<dbReference type="InterPro" id="IPR011738">
    <property type="entry name" value="Phage_CHP"/>
</dbReference>
<accession>A0A317N161</accession>
<dbReference type="Gene3D" id="1.10.3230.30">
    <property type="entry name" value="Phage gp6-like head-tail connector protein"/>
    <property type="match status" value="1"/>
</dbReference>
<evidence type="ECO:0000313" key="1">
    <source>
        <dbReference type="EMBL" id="PWV66003.1"/>
    </source>
</evidence>
<keyword evidence="2" id="KW-1185">Reference proteome</keyword>
<dbReference type="RefSeq" id="WP_110016979.1">
    <property type="nucleotide sequence ID" value="NZ_QGTJ01000001.1"/>
</dbReference>
<comment type="caution">
    <text evidence="1">The sequence shown here is derived from an EMBL/GenBank/DDBJ whole genome shotgun (WGS) entry which is preliminary data.</text>
</comment>
<organism evidence="1 2">
    <name type="scientific">Plasticicumulans acidivorans</name>
    <dbReference type="NCBI Taxonomy" id="886464"/>
    <lineage>
        <taxon>Bacteria</taxon>
        <taxon>Pseudomonadati</taxon>
        <taxon>Pseudomonadota</taxon>
        <taxon>Gammaproteobacteria</taxon>
        <taxon>Candidatus Competibacteraceae</taxon>
        <taxon>Plasticicumulans</taxon>
    </lineage>
</organism>
<dbReference type="AlphaFoldDB" id="A0A317N161"/>
<reference evidence="1 2" key="1">
    <citation type="submission" date="2018-05" db="EMBL/GenBank/DDBJ databases">
        <title>Genomic Encyclopedia of Type Strains, Phase IV (KMG-IV): sequencing the most valuable type-strain genomes for metagenomic binning, comparative biology and taxonomic classification.</title>
        <authorList>
            <person name="Goeker M."/>
        </authorList>
    </citation>
    <scope>NUCLEOTIDE SEQUENCE [LARGE SCALE GENOMIC DNA]</scope>
    <source>
        <strain evidence="1 2">DSM 23606</strain>
    </source>
</reference>
<dbReference type="OrthoDB" id="6174494at2"/>
<dbReference type="Proteomes" id="UP000246569">
    <property type="component" value="Unassembled WGS sequence"/>
</dbReference>
<evidence type="ECO:0000313" key="2">
    <source>
        <dbReference type="Proteomes" id="UP000246569"/>
    </source>
</evidence>